<evidence type="ECO:0000313" key="1">
    <source>
        <dbReference type="EMBL" id="CAJ1392084.1"/>
    </source>
</evidence>
<sequence>MLLPSSFLELIDKGNHWEMISGQPTLARAEASFELFWKQYEVLFPNFSFFETARRNSIPFKRVCPVYIHGDEGTHFKKSGIMILQWQGVLGAGTSRSVNANTTDAQAVNSLGNTLRTRLLVGVMPRAMYSTNGDVLEALFEYLVEDFHKLSTRGSAYPPFMETIDEEPPWDREPCFTRVLPRDVASPSSYFKPDVWHTVNLGVGRSWVASCVVCLTRNLDELSGLTPEHALQQISASYISFCENSAPRKVKYISSITRATLGWESKIGGTPDGRWSKGSLTTTLASWLEYFCREKNLEGGTDERLSLVASGTRALNAMMKGFYDHDLWLDTPSRNVILSAGNHYLQASSKLALLSYNLQENLFPITPKHHMMFHVLKNIQWQGDVAGLAFNPVSEFCALDEDYVGRLALIARSCSPRKTCVRTIERYLLLCRAAWVNDLQLFCRKRGRNGA</sequence>
<comment type="caution">
    <text evidence="1">The sequence shown here is derived from an EMBL/GenBank/DDBJ whole genome shotgun (WGS) entry which is preliminary data.</text>
</comment>
<protein>
    <submittedName>
        <fullName evidence="1">Uncharacterized protein</fullName>
    </submittedName>
</protein>
<organism evidence="1 2">
    <name type="scientific">Effrenium voratum</name>
    <dbReference type="NCBI Taxonomy" id="2562239"/>
    <lineage>
        <taxon>Eukaryota</taxon>
        <taxon>Sar</taxon>
        <taxon>Alveolata</taxon>
        <taxon>Dinophyceae</taxon>
        <taxon>Suessiales</taxon>
        <taxon>Symbiodiniaceae</taxon>
        <taxon>Effrenium</taxon>
    </lineage>
</organism>
<keyword evidence="2" id="KW-1185">Reference proteome</keyword>
<dbReference type="EMBL" id="CAUJNA010002258">
    <property type="protein sequence ID" value="CAJ1392084.1"/>
    <property type="molecule type" value="Genomic_DNA"/>
</dbReference>
<accession>A0AA36IQM6</accession>
<gene>
    <name evidence="1" type="ORF">EVOR1521_LOCUS17274</name>
</gene>
<proteinExistence type="predicted"/>
<reference evidence="1" key="1">
    <citation type="submission" date="2023-08" db="EMBL/GenBank/DDBJ databases">
        <authorList>
            <person name="Chen Y."/>
            <person name="Shah S."/>
            <person name="Dougan E. K."/>
            <person name="Thang M."/>
            <person name="Chan C."/>
        </authorList>
    </citation>
    <scope>NUCLEOTIDE SEQUENCE</scope>
</reference>
<dbReference type="AlphaFoldDB" id="A0AA36IQM6"/>
<evidence type="ECO:0000313" key="2">
    <source>
        <dbReference type="Proteomes" id="UP001178507"/>
    </source>
</evidence>
<dbReference type="Proteomes" id="UP001178507">
    <property type="component" value="Unassembled WGS sequence"/>
</dbReference>
<name>A0AA36IQM6_9DINO</name>